<dbReference type="EMBL" id="KZ269985">
    <property type="protein sequence ID" value="OZC10686.1"/>
    <property type="molecule type" value="Genomic_DNA"/>
</dbReference>
<name>A0A238C0M0_9BILA</name>
<sequence>MNNAGWKVMKTGKNIAGLMDITVRFSLSFSLFGTIFPERRSDKILIECSINPLRCWVKIDTRIEQTTFCWIKKNLRNIAYTQSKDSLGKFRVRCRPMQ</sequence>
<evidence type="ECO:0000313" key="1">
    <source>
        <dbReference type="EMBL" id="OZC10686.1"/>
    </source>
</evidence>
<dbReference type="Proteomes" id="UP000242913">
    <property type="component" value="Unassembled WGS sequence"/>
</dbReference>
<protein>
    <submittedName>
        <fullName evidence="1">Uncharacterized protein</fullName>
    </submittedName>
</protein>
<dbReference type="AlphaFoldDB" id="A0A238C0M0"/>
<gene>
    <name evidence="1" type="ORF">X798_02435</name>
</gene>
<organism evidence="1 2">
    <name type="scientific">Onchocerca flexuosa</name>
    <dbReference type="NCBI Taxonomy" id="387005"/>
    <lineage>
        <taxon>Eukaryota</taxon>
        <taxon>Metazoa</taxon>
        <taxon>Ecdysozoa</taxon>
        <taxon>Nematoda</taxon>
        <taxon>Chromadorea</taxon>
        <taxon>Rhabditida</taxon>
        <taxon>Spirurina</taxon>
        <taxon>Spiruromorpha</taxon>
        <taxon>Filarioidea</taxon>
        <taxon>Onchocercidae</taxon>
        <taxon>Onchocerca</taxon>
    </lineage>
</organism>
<reference evidence="1 2" key="1">
    <citation type="submission" date="2015-12" db="EMBL/GenBank/DDBJ databases">
        <title>Draft genome of the nematode, Onchocerca flexuosa.</title>
        <authorList>
            <person name="Mitreva M."/>
        </authorList>
    </citation>
    <scope>NUCLEOTIDE SEQUENCE [LARGE SCALE GENOMIC DNA]</scope>
    <source>
        <strain evidence="1">Red Deer</strain>
    </source>
</reference>
<proteinExistence type="predicted"/>
<keyword evidence="2" id="KW-1185">Reference proteome</keyword>
<evidence type="ECO:0000313" key="2">
    <source>
        <dbReference type="Proteomes" id="UP000242913"/>
    </source>
</evidence>
<accession>A0A238C0M0</accession>